<reference evidence="1 2" key="1">
    <citation type="submission" date="2016-10" db="EMBL/GenBank/DDBJ databases">
        <authorList>
            <person name="de Groot N.N."/>
        </authorList>
    </citation>
    <scope>NUCLEOTIDE SEQUENCE [LARGE SCALE GENOMIC DNA]</scope>
    <source>
        <strain evidence="1 2">EP1-55-1</strain>
    </source>
</reference>
<keyword evidence="2" id="KW-1185">Reference proteome</keyword>
<dbReference type="STRING" id="223786.SAMN05216234_1033"/>
<evidence type="ECO:0000313" key="2">
    <source>
        <dbReference type="Proteomes" id="UP000199227"/>
    </source>
</evidence>
<gene>
    <name evidence="1" type="ORF">SAMN05216234_1033</name>
</gene>
<proteinExistence type="predicted"/>
<protein>
    <submittedName>
        <fullName evidence="1">Uncharacterized protein</fullName>
    </submittedName>
</protein>
<name>A0A1I5LER8_9BACT</name>
<evidence type="ECO:0000313" key="1">
    <source>
        <dbReference type="EMBL" id="SFO95859.1"/>
    </source>
</evidence>
<accession>A0A1I5LER8</accession>
<organism evidence="1 2">
    <name type="scientific">Hydrogenimonas thermophila</name>
    <dbReference type="NCBI Taxonomy" id="223786"/>
    <lineage>
        <taxon>Bacteria</taxon>
        <taxon>Pseudomonadati</taxon>
        <taxon>Campylobacterota</taxon>
        <taxon>Epsilonproteobacteria</taxon>
        <taxon>Campylobacterales</taxon>
        <taxon>Hydrogenimonadaceae</taxon>
        <taxon>Hydrogenimonas</taxon>
    </lineage>
</organism>
<dbReference type="Proteomes" id="UP000199227">
    <property type="component" value="Unassembled WGS sequence"/>
</dbReference>
<dbReference type="RefSeq" id="WP_177201938.1">
    <property type="nucleotide sequence ID" value="NZ_FOXB01000003.1"/>
</dbReference>
<dbReference type="EMBL" id="FOXB01000003">
    <property type="protein sequence ID" value="SFO95859.1"/>
    <property type="molecule type" value="Genomic_DNA"/>
</dbReference>
<dbReference type="AlphaFoldDB" id="A0A1I5LER8"/>
<sequence length="49" mass="6064">MYFKSNIFNDISFIDIDPKSLFIIWLFKTLDMNYIHHNRYIAEFAKYLL</sequence>